<dbReference type="AlphaFoldDB" id="A0AB34LBH7"/>
<reference evidence="1 2" key="1">
    <citation type="submission" date="2014-04" db="EMBL/GenBank/DDBJ databases">
        <authorList>
            <person name="Sears C."/>
            <person name="Carroll K."/>
            <person name="Sack B.R."/>
            <person name="Qadri F."/>
            <person name="Myers L.L."/>
            <person name="Chung G.-T."/>
            <person name="Escheverria P."/>
            <person name="Fraser C.M."/>
            <person name="Sadzewicz L."/>
            <person name="Shefchek K.A."/>
            <person name="Tallon L."/>
            <person name="Das S.P."/>
            <person name="Daugherty S."/>
            <person name="Mongodin E.F."/>
        </authorList>
    </citation>
    <scope>NUCLEOTIDE SEQUENCE [LARGE SCALE GENOMIC DNA]</scope>
    <source>
        <strain evidence="1 2">3776 D15 i</strain>
    </source>
</reference>
<protein>
    <recommendedName>
        <fullName evidence="3">DNA-binding protein</fullName>
    </recommendedName>
</protein>
<name>A0AB34LBH7_PARDI</name>
<sequence>MQTLRETGKIAYKMVKHKTYYRPKDVQVFLDNSIKKEVYEKTDIIQTKNIILRILFFQTCLVV</sequence>
<proteinExistence type="predicted"/>
<dbReference type="Proteomes" id="UP000027850">
    <property type="component" value="Unassembled WGS sequence"/>
</dbReference>
<accession>A0AB34LBH7</accession>
<evidence type="ECO:0000313" key="2">
    <source>
        <dbReference type="Proteomes" id="UP000027850"/>
    </source>
</evidence>
<comment type="caution">
    <text evidence="1">The sequence shown here is derived from an EMBL/GenBank/DDBJ whole genome shotgun (WGS) entry which is preliminary data.</text>
</comment>
<evidence type="ECO:0000313" key="1">
    <source>
        <dbReference type="EMBL" id="KDS37464.1"/>
    </source>
</evidence>
<organism evidence="1 2">
    <name type="scientific">Parabacteroides distasonis str. 3776 D15 i</name>
    <dbReference type="NCBI Taxonomy" id="1339342"/>
    <lineage>
        <taxon>Bacteria</taxon>
        <taxon>Pseudomonadati</taxon>
        <taxon>Bacteroidota</taxon>
        <taxon>Bacteroidia</taxon>
        <taxon>Bacteroidales</taxon>
        <taxon>Tannerellaceae</taxon>
        <taxon>Parabacteroides</taxon>
    </lineage>
</organism>
<evidence type="ECO:0008006" key="3">
    <source>
        <dbReference type="Google" id="ProtNLM"/>
    </source>
</evidence>
<gene>
    <name evidence="1" type="ORF">M091_0241</name>
</gene>
<dbReference type="EMBL" id="JNHK01000088">
    <property type="protein sequence ID" value="KDS37464.1"/>
    <property type="molecule type" value="Genomic_DNA"/>
</dbReference>